<gene>
    <name evidence="1" type="ORF">EYC80_006144</name>
</gene>
<dbReference type="EMBL" id="VIGI01000003">
    <property type="protein sequence ID" value="KAB8302799.1"/>
    <property type="molecule type" value="Genomic_DNA"/>
</dbReference>
<evidence type="ECO:0000313" key="1">
    <source>
        <dbReference type="EMBL" id="KAB8302799.1"/>
    </source>
</evidence>
<reference evidence="1 2" key="1">
    <citation type="submission" date="2019-06" db="EMBL/GenBank/DDBJ databases">
        <title>Genome Sequence of the Brown Rot Fungal Pathogen Monilinia laxa.</title>
        <authorList>
            <person name="De Miccolis Angelini R.M."/>
            <person name="Landi L."/>
            <person name="Abate D."/>
            <person name="Pollastro S."/>
            <person name="Romanazzi G."/>
            <person name="Faretra F."/>
        </authorList>
    </citation>
    <scope>NUCLEOTIDE SEQUENCE [LARGE SCALE GENOMIC DNA]</scope>
    <source>
        <strain evidence="1 2">Mlax316</strain>
    </source>
</reference>
<sequence>MTVWTGAEVIFSESIANWKTFHKSLVHTLYHQYHVSRHQPRIQIGIRWPQDIECGLNMVLKDQLPFWYVHAARFRVPSEEEVFFNVNPTEI</sequence>
<name>A0A5N6KHT9_MONLA</name>
<proteinExistence type="predicted"/>
<comment type="caution">
    <text evidence="1">The sequence shown here is derived from an EMBL/GenBank/DDBJ whole genome shotgun (WGS) entry which is preliminary data.</text>
</comment>
<dbReference type="AlphaFoldDB" id="A0A5N6KHT9"/>
<protein>
    <submittedName>
        <fullName evidence="1">Uncharacterized protein</fullName>
    </submittedName>
</protein>
<keyword evidence="2" id="KW-1185">Reference proteome</keyword>
<accession>A0A5N6KHT9</accession>
<organism evidence="1 2">
    <name type="scientific">Monilinia laxa</name>
    <name type="common">Brown rot fungus</name>
    <name type="synonym">Sclerotinia laxa</name>
    <dbReference type="NCBI Taxonomy" id="61186"/>
    <lineage>
        <taxon>Eukaryota</taxon>
        <taxon>Fungi</taxon>
        <taxon>Dikarya</taxon>
        <taxon>Ascomycota</taxon>
        <taxon>Pezizomycotina</taxon>
        <taxon>Leotiomycetes</taxon>
        <taxon>Helotiales</taxon>
        <taxon>Sclerotiniaceae</taxon>
        <taxon>Monilinia</taxon>
    </lineage>
</organism>
<evidence type="ECO:0000313" key="2">
    <source>
        <dbReference type="Proteomes" id="UP000326757"/>
    </source>
</evidence>
<dbReference type="Proteomes" id="UP000326757">
    <property type="component" value="Unassembled WGS sequence"/>
</dbReference>